<dbReference type="GO" id="GO:0005829">
    <property type="term" value="C:cytosol"/>
    <property type="evidence" value="ECO:0007669"/>
    <property type="project" value="EnsemblFungi"/>
</dbReference>
<dbReference type="OrthoDB" id="153872at2759"/>
<dbReference type="GO" id="GO:0006376">
    <property type="term" value="P:mRNA splice site recognition"/>
    <property type="evidence" value="ECO:0007669"/>
    <property type="project" value="EnsemblFungi"/>
</dbReference>
<dbReference type="InterPro" id="IPR004882">
    <property type="entry name" value="Luc7-rel"/>
</dbReference>
<comment type="similarity">
    <text evidence="1">Belongs to the Luc7 family.</text>
</comment>
<dbReference type="EMBL" id="LFVZ01000016">
    <property type="protein sequence ID" value="KTW25738.1"/>
    <property type="molecule type" value="Genomic_DNA"/>
</dbReference>
<proteinExistence type="inferred from homology"/>
<feature type="compositionally biased region" description="Polar residues" evidence="3">
    <location>
        <begin position="237"/>
        <end position="257"/>
    </location>
</feature>
<gene>
    <name evidence="4" type="ORF">T552_03351</name>
</gene>
<organism evidence="4 5">
    <name type="scientific">Pneumocystis carinii (strain B80)</name>
    <name type="common">Rat pneumocystis pneumonia agent</name>
    <name type="synonym">Pneumocystis carinii f. sp. carinii</name>
    <dbReference type="NCBI Taxonomy" id="1408658"/>
    <lineage>
        <taxon>Eukaryota</taxon>
        <taxon>Fungi</taxon>
        <taxon>Dikarya</taxon>
        <taxon>Ascomycota</taxon>
        <taxon>Taphrinomycotina</taxon>
        <taxon>Pneumocystomycetes</taxon>
        <taxon>Pneumocystaceae</taxon>
        <taxon>Pneumocystis</taxon>
    </lineage>
</organism>
<evidence type="ECO:0000313" key="4">
    <source>
        <dbReference type="EMBL" id="KTW25738.1"/>
    </source>
</evidence>
<evidence type="ECO:0000256" key="1">
    <source>
        <dbReference type="ARBA" id="ARBA00005655"/>
    </source>
</evidence>
<dbReference type="GeneID" id="28938060"/>
<dbReference type="Proteomes" id="UP000054454">
    <property type="component" value="Unassembled WGS sequence"/>
</dbReference>
<dbReference type="VEuPathDB" id="FungiDB:T552_03351"/>
<dbReference type="GO" id="GO:0005685">
    <property type="term" value="C:U1 snRNP"/>
    <property type="evidence" value="ECO:0007669"/>
    <property type="project" value="EnsemblFungi"/>
</dbReference>
<feature type="region of interest" description="Disordered" evidence="3">
    <location>
        <begin position="232"/>
        <end position="276"/>
    </location>
</feature>
<evidence type="ECO:0000256" key="3">
    <source>
        <dbReference type="SAM" id="MobiDB-lite"/>
    </source>
</evidence>
<evidence type="ECO:0000256" key="2">
    <source>
        <dbReference type="SAM" id="Coils"/>
    </source>
</evidence>
<dbReference type="AlphaFoldDB" id="A0A0W4ZBE8"/>
<dbReference type="GO" id="GO:0003729">
    <property type="term" value="F:mRNA binding"/>
    <property type="evidence" value="ECO:0007669"/>
    <property type="project" value="EnsemblFungi"/>
</dbReference>
<dbReference type="Pfam" id="PF03194">
    <property type="entry name" value="LUC7"/>
    <property type="match status" value="1"/>
</dbReference>
<name>A0A0W4ZBE8_PNEC8</name>
<sequence length="276" mass="31734">MASEQRKLLEQLMGSDMMGSSHQQTMSFTSPKVCRSFLCGDCPHDMFTNTKMDLGPCSKIHSDKLKADYQKARLKKDYGFEYDYLRDLNKYIDDCNRRIDSAQKRLEKTPEELAKASQLARDMAELEKIIDTALEEVGVLGEQGEVMRAVEEYHKVEKYKIDRSEREKELKSISTNSGSLGHQKLQVCDVCGAYLSRLDNDRRLADHFGGKLHMGYSKMRTLVIELKKELDSKKNNESNYNPSDGLEQNGQSYSSRNSKGRSRNYKKGNFDDKYRS</sequence>
<comment type="caution">
    <text evidence="4">The sequence shown here is derived from an EMBL/GenBank/DDBJ whole genome shotgun (WGS) entry which is preliminary data.</text>
</comment>
<dbReference type="RefSeq" id="XP_018224347.1">
    <property type="nucleotide sequence ID" value="XM_018371857.1"/>
</dbReference>
<keyword evidence="2" id="KW-0175">Coiled coil</keyword>
<dbReference type="GO" id="GO:0071004">
    <property type="term" value="C:U2-type prespliceosome"/>
    <property type="evidence" value="ECO:0007669"/>
    <property type="project" value="EnsemblFungi"/>
</dbReference>
<reference evidence="5" key="1">
    <citation type="journal article" date="2016" name="Nat. Commun.">
        <title>Genome analysis of three Pneumocystis species reveals adaptation mechanisms to life exclusively in mammalian hosts.</title>
        <authorList>
            <person name="Ma L."/>
            <person name="Chen Z."/>
            <person name="Huang D.W."/>
            <person name="Kutty G."/>
            <person name="Ishihara M."/>
            <person name="Wang H."/>
            <person name="Abouelleil A."/>
            <person name="Bishop L."/>
            <person name="Davey E."/>
            <person name="Deng R."/>
            <person name="Deng X."/>
            <person name="Fan L."/>
            <person name="Fantoni G."/>
            <person name="Fitzgerald M."/>
            <person name="Gogineni E."/>
            <person name="Goldberg J.M."/>
            <person name="Handley G."/>
            <person name="Hu X."/>
            <person name="Huber C."/>
            <person name="Jiao X."/>
            <person name="Jones K."/>
            <person name="Levin J.Z."/>
            <person name="Liu Y."/>
            <person name="Macdonald P."/>
            <person name="Melnikov A."/>
            <person name="Raley C."/>
            <person name="Sassi M."/>
            <person name="Sherman B.T."/>
            <person name="Song X."/>
            <person name="Sykes S."/>
            <person name="Tran B."/>
            <person name="Walsh L."/>
            <person name="Xia Y."/>
            <person name="Yang J."/>
            <person name="Young S."/>
            <person name="Zeng Q."/>
            <person name="Zheng X."/>
            <person name="Stephens R."/>
            <person name="Nusbaum C."/>
            <person name="Birren B.W."/>
            <person name="Azadi P."/>
            <person name="Lempicki R.A."/>
            <person name="Cuomo C.A."/>
            <person name="Kovacs J.A."/>
        </authorList>
    </citation>
    <scope>NUCLEOTIDE SEQUENCE [LARGE SCALE GENOMIC DNA]</scope>
    <source>
        <strain evidence="5">B80</strain>
    </source>
</reference>
<evidence type="ECO:0000313" key="5">
    <source>
        <dbReference type="Proteomes" id="UP000054454"/>
    </source>
</evidence>
<protein>
    <submittedName>
        <fullName evidence="4">Uncharacterized protein</fullName>
    </submittedName>
</protein>
<feature type="coiled-coil region" evidence="2">
    <location>
        <begin position="85"/>
        <end position="136"/>
    </location>
</feature>
<dbReference type="PANTHER" id="PTHR12375">
    <property type="entry name" value="RNA-BINDING PROTEIN LUC7-RELATED"/>
    <property type="match status" value="1"/>
</dbReference>
<keyword evidence="5" id="KW-1185">Reference proteome</keyword>
<accession>A0A0W4ZBE8</accession>